<dbReference type="Proteomes" id="UP000218209">
    <property type="component" value="Unassembled WGS sequence"/>
</dbReference>
<dbReference type="GO" id="GO:0009536">
    <property type="term" value="C:plastid"/>
    <property type="evidence" value="ECO:0007669"/>
    <property type="project" value="UniProtKB-SubCell"/>
</dbReference>
<evidence type="ECO:0000256" key="6">
    <source>
        <dbReference type="ARBA" id="ARBA00022679"/>
    </source>
</evidence>
<reference evidence="16 17" key="1">
    <citation type="submission" date="2017-03" db="EMBL/GenBank/DDBJ databases">
        <title>WGS assembly of Porphyra umbilicalis.</title>
        <authorList>
            <person name="Brawley S.H."/>
            <person name="Blouin N.A."/>
            <person name="Ficko-Blean E."/>
            <person name="Wheeler G.L."/>
            <person name="Lohr M."/>
            <person name="Goodson H.V."/>
            <person name="Jenkins J.W."/>
            <person name="Blaby-Haas C.E."/>
            <person name="Helliwell K.E."/>
            <person name="Chan C."/>
            <person name="Marriage T."/>
            <person name="Bhattacharya D."/>
            <person name="Klein A.S."/>
            <person name="Badis Y."/>
            <person name="Brodie J."/>
            <person name="Cao Y."/>
            <person name="Collen J."/>
            <person name="Dittami S.M."/>
            <person name="Gachon C.M."/>
            <person name="Green B.R."/>
            <person name="Karpowicz S."/>
            <person name="Kim J.W."/>
            <person name="Kudahl U."/>
            <person name="Lin S."/>
            <person name="Michel G."/>
            <person name="Mittag M."/>
            <person name="Olson B.J."/>
            <person name="Pangilinan J."/>
            <person name="Peng Y."/>
            <person name="Qiu H."/>
            <person name="Shu S."/>
            <person name="Singer J.T."/>
            <person name="Smith A.G."/>
            <person name="Sprecher B.N."/>
            <person name="Wagner V."/>
            <person name="Wang W."/>
            <person name="Wang Z.-Y."/>
            <person name="Yan J."/>
            <person name="Yarish C."/>
            <person name="Zoeuner-Riek S."/>
            <person name="Zhuang Y."/>
            <person name="Zou Y."/>
            <person name="Lindquist E.A."/>
            <person name="Grimwood J."/>
            <person name="Barry K."/>
            <person name="Rokhsar D.S."/>
            <person name="Schmutz J."/>
            <person name="Stiller J.W."/>
            <person name="Grossman A.R."/>
            <person name="Prochnik S.E."/>
        </authorList>
    </citation>
    <scope>NUCLEOTIDE SEQUENCE [LARGE SCALE GENOMIC DNA]</scope>
    <source>
        <strain evidence="16">4086291</strain>
    </source>
</reference>
<feature type="compositionally biased region" description="Acidic residues" evidence="14">
    <location>
        <begin position="105"/>
        <end position="128"/>
    </location>
</feature>
<gene>
    <name evidence="16" type="ORF">BU14_2656s0001</name>
</gene>
<evidence type="ECO:0000256" key="2">
    <source>
        <dbReference type="ARBA" id="ARBA00004474"/>
    </source>
</evidence>
<evidence type="ECO:0000256" key="13">
    <source>
        <dbReference type="ARBA" id="ARBA00048679"/>
    </source>
</evidence>
<comment type="similarity">
    <text evidence="3">Belongs to the protein kinase superfamily. RIO-type Ser/Thr kinase family.</text>
</comment>
<dbReference type="GO" id="GO:0005634">
    <property type="term" value="C:nucleus"/>
    <property type="evidence" value="ECO:0007669"/>
    <property type="project" value="TreeGrafter"/>
</dbReference>
<feature type="compositionally biased region" description="Low complexity" evidence="14">
    <location>
        <begin position="418"/>
        <end position="461"/>
    </location>
</feature>
<dbReference type="OrthoDB" id="10258631at2759"/>
<comment type="catalytic activity">
    <reaction evidence="12">
        <text>L-threonyl-[protein] + ATP = O-phospho-L-threonyl-[protein] + ADP + H(+)</text>
        <dbReference type="Rhea" id="RHEA:46608"/>
        <dbReference type="Rhea" id="RHEA-COMP:11060"/>
        <dbReference type="Rhea" id="RHEA-COMP:11605"/>
        <dbReference type="ChEBI" id="CHEBI:15378"/>
        <dbReference type="ChEBI" id="CHEBI:30013"/>
        <dbReference type="ChEBI" id="CHEBI:30616"/>
        <dbReference type="ChEBI" id="CHEBI:61977"/>
        <dbReference type="ChEBI" id="CHEBI:456216"/>
        <dbReference type="EC" id="2.7.11.1"/>
    </reaction>
</comment>
<dbReference type="PANTHER" id="PTHR45852">
    <property type="entry name" value="SER/THR-PROTEIN KINASE RIO2"/>
    <property type="match status" value="1"/>
</dbReference>
<keyword evidence="8" id="KW-0547">Nucleotide-binding</keyword>
<feature type="compositionally biased region" description="Low complexity" evidence="14">
    <location>
        <begin position="131"/>
        <end position="145"/>
    </location>
</feature>
<dbReference type="GO" id="GO:0005524">
    <property type="term" value="F:ATP binding"/>
    <property type="evidence" value="ECO:0007669"/>
    <property type="project" value="UniProtKB-KW"/>
</dbReference>
<dbReference type="Pfam" id="PF01163">
    <property type="entry name" value="RIO1"/>
    <property type="match status" value="1"/>
</dbReference>
<evidence type="ECO:0000256" key="10">
    <source>
        <dbReference type="ARBA" id="ARBA00022840"/>
    </source>
</evidence>
<keyword evidence="11" id="KW-0460">Magnesium</keyword>
<evidence type="ECO:0000256" key="1">
    <source>
        <dbReference type="ARBA" id="ARBA00001946"/>
    </source>
</evidence>
<dbReference type="SUPFAM" id="SSF56112">
    <property type="entry name" value="Protein kinase-like (PK-like)"/>
    <property type="match status" value="1"/>
</dbReference>
<evidence type="ECO:0000256" key="3">
    <source>
        <dbReference type="ARBA" id="ARBA00009196"/>
    </source>
</evidence>
<keyword evidence="17" id="KW-1185">Reference proteome</keyword>
<dbReference type="InterPro" id="IPR030484">
    <property type="entry name" value="Rio2"/>
</dbReference>
<dbReference type="InterPro" id="IPR036388">
    <property type="entry name" value="WH-like_DNA-bd_sf"/>
</dbReference>
<dbReference type="EMBL" id="KV920431">
    <property type="protein sequence ID" value="OSX68514.1"/>
    <property type="molecule type" value="Genomic_DNA"/>
</dbReference>
<dbReference type="Gene3D" id="1.10.10.10">
    <property type="entry name" value="Winged helix-like DNA-binding domain superfamily/Winged helix DNA-binding domain"/>
    <property type="match status" value="1"/>
</dbReference>
<dbReference type="PANTHER" id="PTHR45852:SF1">
    <property type="entry name" value="SERINE_THREONINE-PROTEIN KINASE RIO2"/>
    <property type="match status" value="1"/>
</dbReference>
<evidence type="ECO:0000256" key="12">
    <source>
        <dbReference type="ARBA" id="ARBA00047899"/>
    </source>
</evidence>
<dbReference type="GO" id="GO:0005829">
    <property type="term" value="C:cytosol"/>
    <property type="evidence" value="ECO:0007669"/>
    <property type="project" value="TreeGrafter"/>
</dbReference>
<dbReference type="AlphaFoldDB" id="A0A1X6NIS3"/>
<dbReference type="SMART" id="SM00090">
    <property type="entry name" value="RIO"/>
    <property type="match status" value="1"/>
</dbReference>
<feature type="non-terminal residue" evidence="16">
    <location>
        <position position="470"/>
    </location>
</feature>
<keyword evidence="7" id="KW-0479">Metal-binding</keyword>
<evidence type="ECO:0000256" key="14">
    <source>
        <dbReference type="SAM" id="MobiDB-lite"/>
    </source>
</evidence>
<proteinExistence type="inferred from homology"/>
<sequence>MGMKNHELVPTPLIASLAGLRGGGVARCLSTLHRHSLVHRERALYEGYRLTTLGYDYLAMHALQRRGALLAVGRVIGVGKEADVLVCTSSAGAYAAGKAGRDADAAADGDGDDADDDDGDASGEDGGDGDGSAAGAARSVAPTADGDGDGAEADADRVAVAMKVHRLGRTSFRAVKSKRDYLRPRQSAGSWMYLSRLAAVREFAFLSALYARGFPVPVPVAANRHIVVMELVPGTPLHQVRAFEAADGAATAGRALVRFCADLAAAGLVHCDLNEHNVMVGLDDDQRVTVIDFPQVVSVGHRCAREWWERDVGGVRDFFGARFGVAPDELLPEITWAAVVGDGEGAAAGRGRGGDGGAVRIDDALKASGFDRDVLSQGALVPGAVAGAGEEWEWRQADDEDSDEATGSDVADDDADDVGGASSGAAADGGEDANAASADEGPAAHGAAAADATAAAAAAAPARRRRSTRS</sequence>
<protein>
    <recommendedName>
        <fullName evidence="4">non-specific serine/threonine protein kinase</fullName>
        <ecNumber evidence="4">2.7.11.1</ecNumber>
    </recommendedName>
</protein>
<keyword evidence="9" id="KW-0418">Kinase</keyword>
<dbReference type="GO" id="GO:0030688">
    <property type="term" value="C:preribosome, small subunit precursor"/>
    <property type="evidence" value="ECO:0007669"/>
    <property type="project" value="TreeGrafter"/>
</dbReference>
<dbReference type="GO" id="GO:0046872">
    <property type="term" value="F:metal ion binding"/>
    <property type="evidence" value="ECO:0007669"/>
    <property type="project" value="UniProtKB-KW"/>
</dbReference>
<dbReference type="InterPro" id="IPR018934">
    <property type="entry name" value="RIO_dom"/>
</dbReference>
<evidence type="ECO:0000256" key="5">
    <source>
        <dbReference type="ARBA" id="ARBA00022527"/>
    </source>
</evidence>
<comment type="catalytic activity">
    <reaction evidence="13">
        <text>L-seryl-[protein] + ATP = O-phospho-L-seryl-[protein] + ADP + H(+)</text>
        <dbReference type="Rhea" id="RHEA:17989"/>
        <dbReference type="Rhea" id="RHEA-COMP:9863"/>
        <dbReference type="Rhea" id="RHEA-COMP:11604"/>
        <dbReference type="ChEBI" id="CHEBI:15378"/>
        <dbReference type="ChEBI" id="CHEBI:29999"/>
        <dbReference type="ChEBI" id="CHEBI:30616"/>
        <dbReference type="ChEBI" id="CHEBI:83421"/>
        <dbReference type="ChEBI" id="CHEBI:456216"/>
        <dbReference type="EC" id="2.7.11.1"/>
    </reaction>
</comment>
<dbReference type="FunFam" id="3.30.200.20:FF:000052">
    <property type="entry name" value="Serine/threonine-protein kinase RIO2"/>
    <property type="match status" value="1"/>
</dbReference>
<keyword evidence="5" id="KW-0723">Serine/threonine-protein kinase</keyword>
<dbReference type="GO" id="GO:0004674">
    <property type="term" value="F:protein serine/threonine kinase activity"/>
    <property type="evidence" value="ECO:0007669"/>
    <property type="project" value="UniProtKB-KW"/>
</dbReference>
<dbReference type="InterPro" id="IPR015285">
    <property type="entry name" value="RIO2_wHTH_N"/>
</dbReference>
<evidence type="ECO:0000256" key="11">
    <source>
        <dbReference type="ARBA" id="ARBA00022842"/>
    </source>
</evidence>
<dbReference type="SUPFAM" id="SSF46785">
    <property type="entry name" value="Winged helix' DNA-binding domain"/>
    <property type="match status" value="1"/>
</dbReference>
<keyword evidence="10" id="KW-0067">ATP-binding</keyword>
<dbReference type="Pfam" id="PF09202">
    <property type="entry name" value="Rio2_N"/>
    <property type="match status" value="1"/>
</dbReference>
<dbReference type="Gene3D" id="3.30.200.20">
    <property type="entry name" value="Phosphorylase Kinase, domain 1"/>
    <property type="match status" value="1"/>
</dbReference>
<evidence type="ECO:0000256" key="9">
    <source>
        <dbReference type="ARBA" id="ARBA00022777"/>
    </source>
</evidence>
<evidence type="ECO:0000313" key="17">
    <source>
        <dbReference type="Proteomes" id="UP000218209"/>
    </source>
</evidence>
<dbReference type="GO" id="GO:0030490">
    <property type="term" value="P:maturation of SSU-rRNA"/>
    <property type="evidence" value="ECO:0007669"/>
    <property type="project" value="TreeGrafter"/>
</dbReference>
<feature type="compositionally biased region" description="Acidic residues" evidence="14">
    <location>
        <begin position="398"/>
        <end position="417"/>
    </location>
</feature>
<organism evidence="16 17">
    <name type="scientific">Porphyra umbilicalis</name>
    <name type="common">Purple laver</name>
    <name type="synonym">Red alga</name>
    <dbReference type="NCBI Taxonomy" id="2786"/>
    <lineage>
        <taxon>Eukaryota</taxon>
        <taxon>Rhodophyta</taxon>
        <taxon>Bangiophyceae</taxon>
        <taxon>Bangiales</taxon>
        <taxon>Bangiaceae</taxon>
        <taxon>Porphyra</taxon>
    </lineage>
</organism>
<dbReference type="Gene3D" id="1.10.510.10">
    <property type="entry name" value="Transferase(Phosphotransferase) domain 1"/>
    <property type="match status" value="1"/>
</dbReference>
<evidence type="ECO:0000256" key="7">
    <source>
        <dbReference type="ARBA" id="ARBA00022723"/>
    </source>
</evidence>
<comment type="cofactor">
    <cofactor evidence="1">
        <name>Mg(2+)</name>
        <dbReference type="ChEBI" id="CHEBI:18420"/>
    </cofactor>
</comment>
<evidence type="ECO:0000313" key="16">
    <source>
        <dbReference type="EMBL" id="OSX68514.1"/>
    </source>
</evidence>
<keyword evidence="6" id="KW-0808">Transferase</keyword>
<dbReference type="InterPro" id="IPR011009">
    <property type="entry name" value="Kinase-like_dom_sf"/>
</dbReference>
<dbReference type="EC" id="2.7.11.1" evidence="4"/>
<name>A0A1X6NIS3_PORUM</name>
<dbReference type="CDD" id="cd05144">
    <property type="entry name" value="RIO2_C"/>
    <property type="match status" value="1"/>
</dbReference>
<feature type="region of interest" description="Disordered" evidence="14">
    <location>
        <begin position="102"/>
        <end position="151"/>
    </location>
</feature>
<evidence type="ECO:0000256" key="4">
    <source>
        <dbReference type="ARBA" id="ARBA00012513"/>
    </source>
</evidence>
<evidence type="ECO:0000256" key="8">
    <source>
        <dbReference type="ARBA" id="ARBA00022741"/>
    </source>
</evidence>
<dbReference type="InterPro" id="IPR036390">
    <property type="entry name" value="WH_DNA-bd_sf"/>
</dbReference>
<feature type="region of interest" description="Disordered" evidence="14">
    <location>
        <begin position="386"/>
        <end position="470"/>
    </location>
</feature>
<accession>A0A1X6NIS3</accession>
<feature type="domain" description="RIO kinase" evidence="15">
    <location>
        <begin position="41"/>
        <end position="341"/>
    </location>
</feature>
<evidence type="ECO:0000259" key="15">
    <source>
        <dbReference type="SMART" id="SM00090"/>
    </source>
</evidence>
<dbReference type="InterPro" id="IPR000687">
    <property type="entry name" value="RIO_kinase"/>
</dbReference>
<comment type="subcellular location">
    <subcellularLocation>
        <location evidence="2">Plastid</location>
    </subcellularLocation>
</comment>